<dbReference type="Proteomes" id="UP000074119">
    <property type="component" value="Chromosome"/>
</dbReference>
<name>A0A127M921_9GAMM</name>
<dbReference type="STRING" id="1470434.AZF00_16060"/>
<dbReference type="InterPro" id="IPR036814">
    <property type="entry name" value="YqcC-like_sf"/>
</dbReference>
<dbReference type="RefSeq" id="WP_008252137.1">
    <property type="nucleotide sequence ID" value="NZ_CP014544.1"/>
</dbReference>
<proteinExistence type="predicted"/>
<dbReference type="PANTHER" id="PTHR39586">
    <property type="entry name" value="CYTOPLASMIC PROTEIN-RELATED"/>
    <property type="match status" value="1"/>
</dbReference>
<dbReference type="GO" id="GO:0044010">
    <property type="term" value="P:single-species biofilm formation"/>
    <property type="evidence" value="ECO:0007669"/>
    <property type="project" value="TreeGrafter"/>
</dbReference>
<dbReference type="AlphaFoldDB" id="A0A127M921"/>
<accession>A0A127M921</accession>
<feature type="domain" description="YqcC-like" evidence="1">
    <location>
        <begin position="6"/>
        <end position="103"/>
    </location>
</feature>
<dbReference type="InterPro" id="IPR007384">
    <property type="entry name" value="UCP006257"/>
</dbReference>
<reference evidence="2 3" key="1">
    <citation type="submission" date="2015-12" db="EMBL/GenBank/DDBJ databases">
        <authorList>
            <person name="Shamseldin A."/>
            <person name="Moawad H."/>
            <person name="Abd El-Rahim W.M."/>
            <person name="Sadowsky M.J."/>
        </authorList>
    </citation>
    <scope>NUCLEOTIDE SEQUENCE [LARGE SCALE GENOMIC DNA]</scope>
    <source>
        <strain evidence="2 3">SM2</strain>
    </source>
</reference>
<protein>
    <submittedName>
        <fullName evidence="2">Pseudouridine synthase</fullName>
    </submittedName>
</protein>
<gene>
    <name evidence="2" type="ORF">AZF00_16060</name>
</gene>
<dbReference type="KEGG" id="zal:AZF00_16060"/>
<dbReference type="EMBL" id="CP014544">
    <property type="protein sequence ID" value="AMO69720.1"/>
    <property type="molecule type" value="Genomic_DNA"/>
</dbReference>
<organism evidence="2 3">
    <name type="scientific">Zhongshania aliphaticivorans</name>
    <dbReference type="NCBI Taxonomy" id="1470434"/>
    <lineage>
        <taxon>Bacteria</taxon>
        <taxon>Pseudomonadati</taxon>
        <taxon>Pseudomonadota</taxon>
        <taxon>Gammaproteobacteria</taxon>
        <taxon>Cellvibrionales</taxon>
        <taxon>Spongiibacteraceae</taxon>
        <taxon>Zhongshania</taxon>
    </lineage>
</organism>
<dbReference type="InterPro" id="IPR023376">
    <property type="entry name" value="YqcC-like_dom"/>
</dbReference>
<dbReference type="PANTHER" id="PTHR39586:SF1">
    <property type="entry name" value="CYTOPLASMIC PROTEIN"/>
    <property type="match status" value="1"/>
</dbReference>
<dbReference type="PIRSF" id="PIRSF006257">
    <property type="entry name" value="UCP006257"/>
    <property type="match status" value="1"/>
</dbReference>
<sequence>MSHYHQVAEVLIDIEAEMRQIGCWDAVAPAPQALRSEQPFAVDTLSFAQWLQFVFIPKMHFLVAEQQALPNACGITPMAQEYFRGQQLPVAGLLNALVRMDELLGGKR</sequence>
<dbReference type="Gene3D" id="1.20.1440.40">
    <property type="entry name" value="YqcC-like"/>
    <property type="match status" value="1"/>
</dbReference>
<dbReference type="SUPFAM" id="SSF158452">
    <property type="entry name" value="YqcC-like"/>
    <property type="match status" value="1"/>
</dbReference>
<evidence type="ECO:0000259" key="1">
    <source>
        <dbReference type="Pfam" id="PF04287"/>
    </source>
</evidence>
<dbReference type="Pfam" id="PF04287">
    <property type="entry name" value="DUF446"/>
    <property type="match status" value="1"/>
</dbReference>
<evidence type="ECO:0000313" key="3">
    <source>
        <dbReference type="Proteomes" id="UP000074119"/>
    </source>
</evidence>
<evidence type="ECO:0000313" key="2">
    <source>
        <dbReference type="EMBL" id="AMO69720.1"/>
    </source>
</evidence>